<evidence type="ECO:0000256" key="1">
    <source>
        <dbReference type="SAM" id="Coils"/>
    </source>
</evidence>
<organism evidence="2 3">
    <name type="scientific">Punica granatum</name>
    <name type="common">Pomegranate</name>
    <dbReference type="NCBI Taxonomy" id="22663"/>
    <lineage>
        <taxon>Eukaryota</taxon>
        <taxon>Viridiplantae</taxon>
        <taxon>Streptophyta</taxon>
        <taxon>Embryophyta</taxon>
        <taxon>Tracheophyta</taxon>
        <taxon>Spermatophyta</taxon>
        <taxon>Magnoliopsida</taxon>
        <taxon>eudicotyledons</taxon>
        <taxon>Gunneridae</taxon>
        <taxon>Pentapetalae</taxon>
        <taxon>rosids</taxon>
        <taxon>malvids</taxon>
        <taxon>Myrtales</taxon>
        <taxon>Lythraceae</taxon>
        <taxon>Punica</taxon>
    </lineage>
</organism>
<evidence type="ECO:0000313" key="2">
    <source>
        <dbReference type="EMBL" id="OWM77128.1"/>
    </source>
</evidence>
<keyword evidence="1" id="KW-0175">Coiled coil</keyword>
<accession>A0A218WX29</accession>
<reference evidence="3" key="1">
    <citation type="journal article" date="2017" name="Plant J.">
        <title>The pomegranate (Punica granatum L.) genome and the genomics of punicalagin biosynthesis.</title>
        <authorList>
            <person name="Qin G."/>
            <person name="Xu C."/>
            <person name="Ming R."/>
            <person name="Tang H."/>
            <person name="Guyot R."/>
            <person name="Kramer E.M."/>
            <person name="Hu Y."/>
            <person name="Yi X."/>
            <person name="Qi Y."/>
            <person name="Xu X."/>
            <person name="Gao Z."/>
            <person name="Pan H."/>
            <person name="Jian J."/>
            <person name="Tian Y."/>
            <person name="Yue Z."/>
            <person name="Xu Y."/>
        </authorList>
    </citation>
    <scope>NUCLEOTIDE SEQUENCE [LARGE SCALE GENOMIC DNA]</scope>
    <source>
        <strain evidence="3">cv. Dabenzi</strain>
    </source>
</reference>
<gene>
    <name evidence="2" type="ORF">CDL15_Pgr013219</name>
</gene>
<evidence type="ECO:0000313" key="3">
    <source>
        <dbReference type="Proteomes" id="UP000197138"/>
    </source>
</evidence>
<feature type="coiled-coil region" evidence="1">
    <location>
        <begin position="100"/>
        <end position="158"/>
    </location>
</feature>
<dbReference type="AlphaFoldDB" id="A0A218WX29"/>
<comment type="caution">
    <text evidence="2">The sequence shown here is derived from an EMBL/GenBank/DDBJ whole genome shotgun (WGS) entry which is preliminary data.</text>
</comment>
<dbReference type="EMBL" id="MTKT01002727">
    <property type="protein sequence ID" value="OWM77128.1"/>
    <property type="molecule type" value="Genomic_DNA"/>
</dbReference>
<protein>
    <submittedName>
        <fullName evidence="2">Uncharacterized protein</fullName>
    </submittedName>
</protein>
<dbReference type="Proteomes" id="UP000197138">
    <property type="component" value="Unassembled WGS sequence"/>
</dbReference>
<proteinExistence type="predicted"/>
<sequence>MWTDIITLLPDRVLRIREVQRLWNTRTVQEGTRTVQELYFSEHPTDDERAFSATAAYVAQFHPHGLAPVRRLLTSRIPQTSQVDIPDAESFIQGAMRTELQSIREERDRLRCELVDTRLELTDHRELQRELAQTRARVANQDREIARLSAMLDRARAKARKVFHP</sequence>
<name>A0A218WX29_PUNGR</name>